<dbReference type="EMBL" id="BTCL01000026">
    <property type="protein sequence ID" value="GMK48209.1"/>
    <property type="molecule type" value="Genomic_DNA"/>
</dbReference>
<sequence length="491" mass="51958">MAKSNIQAVPDASAFTIRSIIAPLIAVIVGLFMVILDGTAMNVALSGFMKEFGKDLSVVQWTTTGYALAQAAVIPLAGWLSDRFGAKRIFLISVGMFTFGSLLCAFAGNIEMLILFRIIQGLGGGMVMPIAFAIIYKLSPPEKVGSVMGMLGIPVLIAPALGPVVAGALIDYATWHWIFLINIPLGIIGIIAGMRTLPNIERQEVKSLDVPGIIFGPLAFAALSYGVSEGGTSWTSVQTLTGLIVGAASLIIFVFVELRSKQPLLELRVFRSRDFSKGIIVQWFTQIALMGTFFLIPMLLIQVQGHTATESGLIMLPQAIASAVFMPIGGRLFDRIGARPLLVTGLSIVGVASFLLSNISADDGLSLILITSGLFGVGMGLSMMPMNTYLIQASPPSLVGRVTSLTSAAQQVMTSFAIAGLSTYLTTKIKDATVPGKAPEIDALYHSYGETFLVVVGIAIAGVLLGLFLRKPVRAEGDEGSVVEAPMMMGH</sequence>
<evidence type="ECO:0000256" key="8">
    <source>
        <dbReference type="SAM" id="Phobius"/>
    </source>
</evidence>
<feature type="transmembrane region" description="Helical" evidence="8">
    <location>
        <begin position="12"/>
        <end position="36"/>
    </location>
</feature>
<keyword evidence="5 8" id="KW-0812">Transmembrane</keyword>
<dbReference type="InterPro" id="IPR011701">
    <property type="entry name" value="MFS"/>
</dbReference>
<dbReference type="InterPro" id="IPR036259">
    <property type="entry name" value="MFS_trans_sf"/>
</dbReference>
<comment type="subcellular location">
    <subcellularLocation>
        <location evidence="1">Cell membrane</location>
        <topology evidence="1">Multi-pass membrane protein</topology>
    </subcellularLocation>
</comment>
<keyword evidence="6 8" id="KW-1133">Transmembrane helix</keyword>
<dbReference type="PROSITE" id="PS50850">
    <property type="entry name" value="MFS"/>
    <property type="match status" value="1"/>
</dbReference>
<dbReference type="InterPro" id="IPR020846">
    <property type="entry name" value="MFS_dom"/>
</dbReference>
<feature type="transmembrane region" description="Helical" evidence="8">
    <location>
        <begin position="114"/>
        <end position="136"/>
    </location>
</feature>
<feature type="transmembrane region" description="Helical" evidence="8">
    <location>
        <begin position="56"/>
        <end position="77"/>
    </location>
</feature>
<dbReference type="PANTHER" id="PTHR42718:SF9">
    <property type="entry name" value="MAJOR FACILITATOR SUPERFAMILY MULTIDRUG TRANSPORTER MFSC"/>
    <property type="match status" value="1"/>
</dbReference>
<feature type="domain" description="Major facilitator superfamily (MFS) profile" evidence="9">
    <location>
        <begin position="23"/>
        <end position="474"/>
    </location>
</feature>
<evidence type="ECO:0000256" key="3">
    <source>
        <dbReference type="ARBA" id="ARBA00022448"/>
    </source>
</evidence>
<evidence type="ECO:0000256" key="4">
    <source>
        <dbReference type="ARBA" id="ARBA00022475"/>
    </source>
</evidence>
<evidence type="ECO:0000256" key="5">
    <source>
        <dbReference type="ARBA" id="ARBA00022692"/>
    </source>
</evidence>
<evidence type="ECO:0000313" key="10">
    <source>
        <dbReference type="EMBL" id="GMK48209.1"/>
    </source>
</evidence>
<keyword evidence="4" id="KW-1003">Cell membrane</keyword>
<dbReference type="SUPFAM" id="SSF103473">
    <property type="entry name" value="MFS general substrate transporter"/>
    <property type="match status" value="1"/>
</dbReference>
<proteinExistence type="inferred from homology"/>
<dbReference type="RefSeq" id="WP_127496713.1">
    <property type="nucleotide sequence ID" value="NZ_BTCL01000026.1"/>
</dbReference>
<dbReference type="Proteomes" id="UP001285921">
    <property type="component" value="Unassembled WGS sequence"/>
</dbReference>
<dbReference type="NCBIfam" id="TIGR00711">
    <property type="entry name" value="efflux_EmrB"/>
    <property type="match status" value="1"/>
</dbReference>
<dbReference type="InterPro" id="IPR004638">
    <property type="entry name" value="EmrB-like"/>
</dbReference>
<feature type="transmembrane region" description="Helical" evidence="8">
    <location>
        <begin position="445"/>
        <end position="469"/>
    </location>
</feature>
<dbReference type="Gene3D" id="1.20.1250.20">
    <property type="entry name" value="MFS general substrate transporter like domains"/>
    <property type="match status" value="1"/>
</dbReference>
<feature type="transmembrane region" description="Helical" evidence="8">
    <location>
        <begin position="340"/>
        <end position="359"/>
    </location>
</feature>
<dbReference type="CDD" id="cd17503">
    <property type="entry name" value="MFS_LmrB_MDR_like"/>
    <property type="match status" value="1"/>
</dbReference>
<evidence type="ECO:0000313" key="11">
    <source>
        <dbReference type="Proteomes" id="UP001285921"/>
    </source>
</evidence>
<accession>A0ABQ6NW63</accession>
<evidence type="ECO:0000256" key="7">
    <source>
        <dbReference type="ARBA" id="ARBA00023136"/>
    </source>
</evidence>
<name>A0ABQ6NW63_9BACL</name>
<feature type="transmembrane region" description="Helical" evidence="8">
    <location>
        <begin position="365"/>
        <end position="384"/>
    </location>
</feature>
<evidence type="ECO:0000259" key="9">
    <source>
        <dbReference type="PROSITE" id="PS50850"/>
    </source>
</evidence>
<dbReference type="Pfam" id="PF07690">
    <property type="entry name" value="MFS_1"/>
    <property type="match status" value="1"/>
</dbReference>
<feature type="transmembrane region" description="Helical" evidence="8">
    <location>
        <begin position="176"/>
        <end position="196"/>
    </location>
</feature>
<feature type="transmembrane region" description="Helical" evidence="8">
    <location>
        <begin position="148"/>
        <end position="170"/>
    </location>
</feature>
<evidence type="ECO:0000256" key="2">
    <source>
        <dbReference type="ARBA" id="ARBA00008537"/>
    </source>
</evidence>
<dbReference type="Gene3D" id="1.20.1720.10">
    <property type="entry name" value="Multidrug resistance protein D"/>
    <property type="match status" value="1"/>
</dbReference>
<feature type="transmembrane region" description="Helical" evidence="8">
    <location>
        <begin position="239"/>
        <end position="258"/>
    </location>
</feature>
<comment type="similarity">
    <text evidence="2">Belongs to the major facilitator superfamily. EmrB family.</text>
</comment>
<organism evidence="10 11">
    <name type="scientific">Paenibacillus glycanilyticus</name>
    <dbReference type="NCBI Taxonomy" id="126569"/>
    <lineage>
        <taxon>Bacteria</taxon>
        <taxon>Bacillati</taxon>
        <taxon>Bacillota</taxon>
        <taxon>Bacilli</taxon>
        <taxon>Bacillales</taxon>
        <taxon>Paenibacillaceae</taxon>
        <taxon>Paenibacillus</taxon>
    </lineage>
</organism>
<gene>
    <name evidence="10" type="ORF">PghCCS26_53390</name>
</gene>
<comment type="caution">
    <text evidence="10">The sequence shown here is derived from an EMBL/GenBank/DDBJ whole genome shotgun (WGS) entry which is preliminary data.</text>
</comment>
<reference evidence="10 11" key="1">
    <citation type="submission" date="2023-05" db="EMBL/GenBank/DDBJ databases">
        <title>Draft genome of Paenibacillus sp. CCS26.</title>
        <authorList>
            <person name="Akita H."/>
            <person name="Shinto Y."/>
            <person name="Kimura Z."/>
        </authorList>
    </citation>
    <scope>NUCLEOTIDE SEQUENCE [LARGE SCALE GENOMIC DNA]</scope>
    <source>
        <strain evidence="10 11">CCS26</strain>
    </source>
</reference>
<keyword evidence="11" id="KW-1185">Reference proteome</keyword>
<evidence type="ECO:0000256" key="6">
    <source>
        <dbReference type="ARBA" id="ARBA00022989"/>
    </source>
</evidence>
<feature type="transmembrane region" description="Helical" evidence="8">
    <location>
        <begin position="89"/>
        <end position="108"/>
    </location>
</feature>
<keyword evidence="7 8" id="KW-0472">Membrane</keyword>
<feature type="transmembrane region" description="Helical" evidence="8">
    <location>
        <begin position="208"/>
        <end position="227"/>
    </location>
</feature>
<evidence type="ECO:0000256" key="1">
    <source>
        <dbReference type="ARBA" id="ARBA00004651"/>
    </source>
</evidence>
<feature type="transmembrane region" description="Helical" evidence="8">
    <location>
        <begin position="279"/>
        <end position="301"/>
    </location>
</feature>
<keyword evidence="3" id="KW-0813">Transport</keyword>
<protein>
    <submittedName>
        <fullName evidence="10">MFS transporter</fullName>
    </submittedName>
</protein>
<dbReference type="PANTHER" id="PTHR42718">
    <property type="entry name" value="MAJOR FACILITATOR SUPERFAMILY MULTIDRUG TRANSPORTER MFSC"/>
    <property type="match status" value="1"/>
</dbReference>